<organism evidence="1 2">
    <name type="scientific">Allacma fusca</name>
    <dbReference type="NCBI Taxonomy" id="39272"/>
    <lineage>
        <taxon>Eukaryota</taxon>
        <taxon>Metazoa</taxon>
        <taxon>Ecdysozoa</taxon>
        <taxon>Arthropoda</taxon>
        <taxon>Hexapoda</taxon>
        <taxon>Collembola</taxon>
        <taxon>Symphypleona</taxon>
        <taxon>Sminthuridae</taxon>
        <taxon>Allacma</taxon>
    </lineage>
</organism>
<dbReference type="EMBL" id="CAJVCH010118007">
    <property type="protein sequence ID" value="CAG7725135.1"/>
    <property type="molecule type" value="Genomic_DNA"/>
</dbReference>
<evidence type="ECO:0000313" key="2">
    <source>
        <dbReference type="Proteomes" id="UP000708208"/>
    </source>
</evidence>
<dbReference type="Proteomes" id="UP000708208">
    <property type="component" value="Unassembled WGS sequence"/>
</dbReference>
<reference evidence="1" key="1">
    <citation type="submission" date="2021-06" db="EMBL/GenBank/DDBJ databases">
        <authorList>
            <person name="Hodson N. C."/>
            <person name="Mongue J. A."/>
            <person name="Jaron S. K."/>
        </authorList>
    </citation>
    <scope>NUCLEOTIDE SEQUENCE</scope>
</reference>
<accession>A0A8J2P5I1</accession>
<protein>
    <submittedName>
        <fullName evidence="1">Uncharacterized protein</fullName>
    </submittedName>
</protein>
<keyword evidence="2" id="KW-1185">Reference proteome</keyword>
<proteinExistence type="predicted"/>
<comment type="caution">
    <text evidence="1">The sequence shown here is derived from an EMBL/GenBank/DDBJ whole genome shotgun (WGS) entry which is preliminary data.</text>
</comment>
<gene>
    <name evidence="1" type="ORF">AFUS01_LOCUS14114</name>
</gene>
<name>A0A8J2P5I1_9HEXA</name>
<sequence>QLILSRTVVPLEVQYFGELLLHWLPSLRILNVNSWNFEKKCFRSGTTFLARPRTLENLRVLTFDLTNPQIRNMSEMELIVFQDIILASPNLESLEICEAFLNVAYVGRKAHLIKSLKVHSSSIISEDNNHNTNFFQTFEEQSPKVKQLELHVSSCDDSANYHRLKMEMISWILSQSSESLETLTITCSNPGVGISFMLKLRLPVFRNLTTMNLADLYLLNCTISHGSNISDFLPALRNVDVNSRNLFRIDGRRGYELGENLFNFGQVMSSVKRLEIHTRYITAPLMKEMAETFPEVESVGMHWWGECRDEILWLLPKKVKEIQVRNFPLRFYQNLKLESLITGIPQEVCQSLKETSRNLVRFEGLVEFPSIRTLENLVELKFFCADFPIKDPRDGFGYFSNLTKWLILEPMAELQLKLAFPQVISRGCDAIYPTLGELPEFAPIADHLIVTYFGDK</sequence>
<evidence type="ECO:0000313" key="1">
    <source>
        <dbReference type="EMBL" id="CAG7725135.1"/>
    </source>
</evidence>
<dbReference type="AlphaFoldDB" id="A0A8J2P5I1"/>
<feature type="non-terminal residue" evidence="1">
    <location>
        <position position="1"/>
    </location>
</feature>